<feature type="chain" id="PRO_5037627886" evidence="1">
    <location>
        <begin position="22"/>
        <end position="338"/>
    </location>
</feature>
<feature type="domain" description="Secretion system C-terminal sorting" evidence="2">
    <location>
        <begin position="269"/>
        <end position="333"/>
    </location>
</feature>
<organism evidence="3 4">
    <name type="scientific">Membranihabitans marinus</name>
    <dbReference type="NCBI Taxonomy" id="1227546"/>
    <lineage>
        <taxon>Bacteria</taxon>
        <taxon>Pseudomonadati</taxon>
        <taxon>Bacteroidota</taxon>
        <taxon>Saprospiria</taxon>
        <taxon>Saprospirales</taxon>
        <taxon>Saprospiraceae</taxon>
        <taxon>Membranihabitans</taxon>
    </lineage>
</organism>
<gene>
    <name evidence="3" type="ORF">KUV50_00780</name>
</gene>
<feature type="signal peptide" evidence="1">
    <location>
        <begin position="1"/>
        <end position="21"/>
    </location>
</feature>
<evidence type="ECO:0000256" key="1">
    <source>
        <dbReference type="SAM" id="SignalP"/>
    </source>
</evidence>
<dbReference type="EMBL" id="JAHVHU010000002">
    <property type="protein sequence ID" value="MBY5956648.1"/>
    <property type="molecule type" value="Genomic_DNA"/>
</dbReference>
<protein>
    <submittedName>
        <fullName evidence="3">T9SS type A sorting domain-containing protein</fullName>
    </submittedName>
</protein>
<keyword evidence="4" id="KW-1185">Reference proteome</keyword>
<dbReference type="Gene3D" id="2.60.40.10">
    <property type="entry name" value="Immunoglobulins"/>
    <property type="match status" value="1"/>
</dbReference>
<proteinExistence type="predicted"/>
<dbReference type="AlphaFoldDB" id="A0A953HLF4"/>
<dbReference type="InterPro" id="IPR013783">
    <property type="entry name" value="Ig-like_fold"/>
</dbReference>
<dbReference type="NCBIfam" id="TIGR04183">
    <property type="entry name" value="Por_Secre_tail"/>
    <property type="match status" value="1"/>
</dbReference>
<dbReference type="RefSeq" id="WP_222578172.1">
    <property type="nucleotide sequence ID" value="NZ_JAHVHU010000002.1"/>
</dbReference>
<evidence type="ECO:0000313" key="4">
    <source>
        <dbReference type="Proteomes" id="UP000753961"/>
    </source>
</evidence>
<name>A0A953HLF4_9BACT</name>
<dbReference type="Pfam" id="PF18962">
    <property type="entry name" value="Por_Secre_tail"/>
    <property type="match status" value="1"/>
</dbReference>
<reference evidence="3" key="1">
    <citation type="submission" date="2021-06" db="EMBL/GenBank/DDBJ databases">
        <title>44 bacteria genomes isolated from Dapeng, Shenzhen.</title>
        <authorList>
            <person name="Zheng W."/>
            <person name="Yu S."/>
            <person name="Huang Y."/>
        </authorList>
    </citation>
    <scope>NUCLEOTIDE SEQUENCE</scope>
    <source>
        <strain evidence="3">DP5N28-2</strain>
    </source>
</reference>
<sequence>MKYFTTLLLFSALLWSNSTVAQTKKITYVEHFSNTKCPICQDSRGDIYENLEDFKGEINHMTIHYRYPYSSCPLYQYNKTEADNRVAIYADSQDPIGSAPTLSVNGIARHRNSMVKNINAAMEDKSVPVGLNMVEKGTSSKEVTLEVFNRTEADLGHLYVYAALVEKKVKVNVDGQDWEIHDVFRKFLGSQQGKGNALGTLKSGASTSITLKGDVPNDLNAEDLYVLAWVEQRIPNGDKYELVIQNSVSVKTSVTTDTELQIPESELALYPNPARHELRLRNTSDFTPSLYRIFSSTGQEIKRMTPSGQIDISDLTPGQYILVLEGKHARVTRSFVKQ</sequence>
<dbReference type="Proteomes" id="UP000753961">
    <property type="component" value="Unassembled WGS sequence"/>
</dbReference>
<evidence type="ECO:0000313" key="3">
    <source>
        <dbReference type="EMBL" id="MBY5956648.1"/>
    </source>
</evidence>
<dbReference type="InterPro" id="IPR026444">
    <property type="entry name" value="Secre_tail"/>
</dbReference>
<evidence type="ECO:0000259" key="2">
    <source>
        <dbReference type="Pfam" id="PF18962"/>
    </source>
</evidence>
<comment type="caution">
    <text evidence="3">The sequence shown here is derived from an EMBL/GenBank/DDBJ whole genome shotgun (WGS) entry which is preliminary data.</text>
</comment>
<keyword evidence="1" id="KW-0732">Signal</keyword>
<accession>A0A953HLF4</accession>